<gene>
    <name evidence="5" type="ORF">LTR69_010624</name>
</gene>
<feature type="compositionally biased region" description="Basic and acidic residues" evidence="4">
    <location>
        <begin position="1467"/>
        <end position="1495"/>
    </location>
</feature>
<feature type="repeat" description="ANK" evidence="3">
    <location>
        <begin position="1193"/>
        <end position="1225"/>
    </location>
</feature>
<keyword evidence="6" id="KW-1185">Reference proteome</keyword>
<dbReference type="EMBL" id="JAVRRF010000038">
    <property type="protein sequence ID" value="KAK5050289.1"/>
    <property type="molecule type" value="Genomic_DNA"/>
</dbReference>
<dbReference type="SMART" id="SM00248">
    <property type="entry name" value="ANK"/>
    <property type="match status" value="14"/>
</dbReference>
<dbReference type="InterPro" id="IPR051165">
    <property type="entry name" value="Multifunctional_ANK_Repeat"/>
</dbReference>
<dbReference type="Proteomes" id="UP001345691">
    <property type="component" value="Unassembled WGS sequence"/>
</dbReference>
<reference evidence="5 6" key="1">
    <citation type="submission" date="2023-08" db="EMBL/GenBank/DDBJ databases">
        <title>Black Yeasts Isolated from many extreme environments.</title>
        <authorList>
            <person name="Coleine C."/>
            <person name="Stajich J.E."/>
            <person name="Selbmann L."/>
        </authorList>
    </citation>
    <scope>NUCLEOTIDE SEQUENCE [LARGE SCALE GENOMIC DNA]</scope>
    <source>
        <strain evidence="5 6">CCFEE 6328</strain>
    </source>
</reference>
<accession>A0ABR0IWM7</accession>
<dbReference type="PROSITE" id="PS50088">
    <property type="entry name" value="ANK_REPEAT"/>
    <property type="match status" value="2"/>
</dbReference>
<evidence type="ECO:0000256" key="1">
    <source>
        <dbReference type="ARBA" id="ARBA00022737"/>
    </source>
</evidence>
<dbReference type="Gene3D" id="1.25.40.20">
    <property type="entry name" value="Ankyrin repeat-containing domain"/>
    <property type="match status" value="6"/>
</dbReference>
<name>A0ABR0IWM7_9EURO</name>
<feature type="region of interest" description="Disordered" evidence="4">
    <location>
        <begin position="1461"/>
        <end position="1495"/>
    </location>
</feature>
<evidence type="ECO:0000256" key="3">
    <source>
        <dbReference type="PROSITE-ProRule" id="PRU00023"/>
    </source>
</evidence>
<feature type="region of interest" description="Disordered" evidence="4">
    <location>
        <begin position="1395"/>
        <end position="1416"/>
    </location>
</feature>
<keyword evidence="2 3" id="KW-0040">ANK repeat</keyword>
<evidence type="ECO:0000313" key="6">
    <source>
        <dbReference type="Proteomes" id="UP001345691"/>
    </source>
</evidence>
<dbReference type="PROSITE" id="PS50297">
    <property type="entry name" value="ANK_REP_REGION"/>
    <property type="match status" value="2"/>
</dbReference>
<dbReference type="PANTHER" id="PTHR24123">
    <property type="entry name" value="ANKYRIN REPEAT-CONTAINING"/>
    <property type="match status" value="1"/>
</dbReference>
<dbReference type="Pfam" id="PF12796">
    <property type="entry name" value="Ank_2"/>
    <property type="match status" value="2"/>
</dbReference>
<dbReference type="InterPro" id="IPR002110">
    <property type="entry name" value="Ankyrin_rpt"/>
</dbReference>
<dbReference type="InterPro" id="IPR036770">
    <property type="entry name" value="Ankyrin_rpt-contain_sf"/>
</dbReference>
<sequence length="1598" mass="176380">MAPSYNLAKLEELCQLHQIPEFDVPQRLDRLSQNDVPSYGASDHMQDVAALLTRYKGSVRKPFFKTKRSRESHEFQTITEILPHLLEQNADPGIVQPLLRKASNVVKDPSKRESQNVKRDSMLTIAATKGNVDVVWLLAPSSSQAQRNAALVAAVTLHHEAVVLKLLEYGADPNVCATEFKKASLECDLIRVSMLLRAPTPIKNETLIEALAQAVEGGSVQLVSILTKAADLRSARDIPALHKAVQGDRLDMLLTIARRAPSLHPPKIDPSVMTAYLLSSAASDRRLQLTEVLLYSGACGVQTQTAFARSVQSDKTPFIELFARHHVDINWDNGSAIVAAAQTGRRQLVETVLASGTLLPENASRAMQSLPTSLHHDERRLLNSMFLNAGAQGHAVDQELVLAVRNNDEASVIMLLQKGASLNHNNGQALIQAIQDEHMALLKAMLRHTTTSYPLKGVLPHVCRASKQPRLEMFGVFLLAGASGDAVDAALAHAVADPADRRDRRLIDALIEAGADPTHEDARTIRHTIREANVAVFKQLLRSPVPSLSAIVSVLVADIIIMHNRVARYHMMQCAIEARANKVSVSDALIVELGVSSPETRMVALLLDPGKADVDRDGGRILKLAALQADESILDITVASSKISSQTMAAALREMLIRNELAEEQKARRAKTLLSRTPVVPVATEGLSAYTDYCAKLFSHGRDWPLKPFLELLKPRRDLITHNGQLIDMIVKNGATSLMRAILEHQNLDQAVIDKGLLRSVALESSQDRANITHMLLDSRPSSDGVSSALIKACRHGYADVLEELLRDGPRLDMDNYAAVRVAASSIDPACLNVLLRFGRNSRDALSAAFVEATRLTDSEVRLGHLRAILEAGLRGDVIDQYLIHLVGLKNVPLEEIQLLLDYQASVHAQASRAPILAATSKKRDVLQLLFTRVQLSNTASRCFEACMAAGLIQQHEIQVLQFLLEKYVNQLPRDEALLIAANNLAATPPGGLPMLQLLVKHGANPDFAQGQALCHACEIGRFDSAMIILALRPSRSTRSRALHHLVKCNSPSSAFCSMADSLVGSSRNEDPTTRILEEPLPSFRAYQEDDNSAVRVLLSHRPGDTQALRKVLEYGCSVTTQPEQDLMFWCMSQTDFRVKKECLRVLIEAGANVKYKDPSTGDTVLLLALQTGRAALLDLLLSHGADPSAANERLTPLRLASEMGDDVAVRLLVDAGARVNDGSLHQAARSLHPAVVRFLLKHKANANYRSPAHGGRTPLAELYLNGDISGSSGTVAEDLITELCRYGANVQQSVERRPLILLAFANPTPVAMVTTIMSAYLSEHIDEPFNLCEEDGTVYSPVYYLSKVLARHPLPDWKSLVQVLKTYGSKKDVYYRLEGPQPADAVGMPPHIEEREAQRKAEEDRIRKEQEAHERQIRRMIDEEHRRAVIEQGKHEVALAQDREVAEHKLALTEQANAVSLSHQRRLNDESYRAEEGQRELRRSDRRDVERHHQSLYDLKTTAVRAIQNVETAGAKDRLALTRAAYQEQKRIEVESRKQIGNEERKMIDHRSQADEKKHQWTMDQLAMAKAIPIGVAQMIESSTANASAGNYRMITM</sequence>
<dbReference type="PANTHER" id="PTHR24123:SF33">
    <property type="entry name" value="PROTEIN HOS4"/>
    <property type="match status" value="1"/>
</dbReference>
<proteinExistence type="predicted"/>
<evidence type="ECO:0000256" key="4">
    <source>
        <dbReference type="SAM" id="MobiDB-lite"/>
    </source>
</evidence>
<evidence type="ECO:0000313" key="5">
    <source>
        <dbReference type="EMBL" id="KAK5050289.1"/>
    </source>
</evidence>
<keyword evidence="1" id="KW-0677">Repeat</keyword>
<organism evidence="5 6">
    <name type="scientific">Exophiala sideris</name>
    <dbReference type="NCBI Taxonomy" id="1016849"/>
    <lineage>
        <taxon>Eukaryota</taxon>
        <taxon>Fungi</taxon>
        <taxon>Dikarya</taxon>
        <taxon>Ascomycota</taxon>
        <taxon>Pezizomycotina</taxon>
        <taxon>Eurotiomycetes</taxon>
        <taxon>Chaetothyriomycetidae</taxon>
        <taxon>Chaetothyriales</taxon>
        <taxon>Herpotrichiellaceae</taxon>
        <taxon>Exophiala</taxon>
    </lineage>
</organism>
<dbReference type="CDD" id="cd22249">
    <property type="entry name" value="UDM1_RNF168_RNF169-like"/>
    <property type="match status" value="1"/>
</dbReference>
<evidence type="ECO:0000256" key="2">
    <source>
        <dbReference type="ARBA" id="ARBA00023043"/>
    </source>
</evidence>
<protein>
    <submittedName>
        <fullName evidence="5">Uncharacterized protein</fullName>
    </submittedName>
</protein>
<comment type="caution">
    <text evidence="5">The sequence shown here is derived from an EMBL/GenBank/DDBJ whole genome shotgun (WGS) entry which is preliminary data.</text>
</comment>
<feature type="repeat" description="ANK" evidence="3">
    <location>
        <begin position="1161"/>
        <end position="1193"/>
    </location>
</feature>
<dbReference type="SUPFAM" id="SSF48403">
    <property type="entry name" value="Ankyrin repeat"/>
    <property type="match status" value="3"/>
</dbReference>